<dbReference type="RefSeq" id="WP_130557435.1">
    <property type="nucleotide sequence ID" value="NZ_AP028947.1"/>
</dbReference>
<dbReference type="InterPro" id="IPR039425">
    <property type="entry name" value="RNA_pol_sigma-70-like"/>
</dbReference>
<dbReference type="AlphaFoldDB" id="A0AA86M999"/>
<dbReference type="GO" id="GO:0003677">
    <property type="term" value="F:DNA binding"/>
    <property type="evidence" value="ECO:0007669"/>
    <property type="project" value="InterPro"/>
</dbReference>
<dbReference type="InterPro" id="IPR013249">
    <property type="entry name" value="RNA_pol_sigma70_r4_t2"/>
</dbReference>
<evidence type="ECO:0000256" key="4">
    <source>
        <dbReference type="ARBA" id="ARBA00023163"/>
    </source>
</evidence>
<dbReference type="Gene3D" id="1.10.10.10">
    <property type="entry name" value="Winged helix-like DNA-binding domain superfamily/Winged helix DNA-binding domain"/>
    <property type="match status" value="1"/>
</dbReference>
<dbReference type="PANTHER" id="PTHR43133:SF62">
    <property type="entry name" value="RNA POLYMERASE SIGMA FACTOR SIGZ"/>
    <property type="match status" value="1"/>
</dbReference>
<feature type="domain" description="RNA polymerase sigma-70 region 2" evidence="5">
    <location>
        <begin position="33"/>
        <end position="98"/>
    </location>
</feature>
<evidence type="ECO:0000256" key="1">
    <source>
        <dbReference type="ARBA" id="ARBA00010641"/>
    </source>
</evidence>
<protein>
    <submittedName>
        <fullName evidence="7">Sigma-70 family RNA polymerase sigma factor</fullName>
    </submittedName>
</protein>
<dbReference type="InterPro" id="IPR013324">
    <property type="entry name" value="RNA_pol_sigma_r3/r4-like"/>
</dbReference>
<accession>A0AA86M999</accession>
<evidence type="ECO:0000259" key="6">
    <source>
        <dbReference type="Pfam" id="PF08281"/>
    </source>
</evidence>
<dbReference type="CDD" id="cd06171">
    <property type="entry name" value="Sigma70_r4"/>
    <property type="match status" value="1"/>
</dbReference>
<dbReference type="EMBL" id="AP028947">
    <property type="protein sequence ID" value="BET27494.1"/>
    <property type="molecule type" value="Genomic_DNA"/>
</dbReference>
<keyword evidence="8" id="KW-1185">Reference proteome</keyword>
<dbReference type="KEGG" id="lto:RGQ30_29950"/>
<evidence type="ECO:0000256" key="3">
    <source>
        <dbReference type="ARBA" id="ARBA00023082"/>
    </source>
</evidence>
<proteinExistence type="inferred from homology"/>
<dbReference type="PANTHER" id="PTHR43133">
    <property type="entry name" value="RNA POLYMERASE ECF-TYPE SIGMA FACTO"/>
    <property type="match status" value="1"/>
</dbReference>
<dbReference type="Pfam" id="PF08281">
    <property type="entry name" value="Sigma70_r4_2"/>
    <property type="match status" value="1"/>
</dbReference>
<dbReference type="InterPro" id="IPR007627">
    <property type="entry name" value="RNA_pol_sigma70_r2"/>
</dbReference>
<keyword evidence="2" id="KW-0805">Transcription regulation</keyword>
<name>A0AA86M999_9BURK</name>
<evidence type="ECO:0000313" key="8">
    <source>
        <dbReference type="Proteomes" id="UP001329151"/>
    </source>
</evidence>
<dbReference type="SUPFAM" id="SSF88946">
    <property type="entry name" value="Sigma2 domain of RNA polymerase sigma factors"/>
    <property type="match status" value="1"/>
</dbReference>
<dbReference type="Pfam" id="PF04542">
    <property type="entry name" value="Sigma70_r2"/>
    <property type="match status" value="1"/>
</dbReference>
<dbReference type="Gene3D" id="1.10.1740.10">
    <property type="match status" value="1"/>
</dbReference>
<keyword evidence="4" id="KW-0804">Transcription</keyword>
<feature type="domain" description="RNA polymerase sigma factor 70 region 4 type 2" evidence="6">
    <location>
        <begin position="126"/>
        <end position="177"/>
    </location>
</feature>
<dbReference type="InterPro" id="IPR014284">
    <property type="entry name" value="RNA_pol_sigma-70_dom"/>
</dbReference>
<evidence type="ECO:0000313" key="7">
    <source>
        <dbReference type="EMBL" id="BET27494.1"/>
    </source>
</evidence>
<sequence>MTEKNTSEPDDFDYEAALLACARGEKFALQAIYARDSRWLFAVAYRIVKRRELAEEVLHDAMVKVWNRSRLYSPALGSARGWVYTVVRNQALNSVRKRMMEVSSEDHDVPEMSTTDNQELAQEADKLSACLGKLDETKRNAIVLAFVDGYTHEQIAKRLDSPLGSVKSWIRRGLLKLKECLS</sequence>
<reference evidence="7 8" key="1">
    <citation type="submission" date="2023-10" db="EMBL/GenBank/DDBJ databases">
        <title>Complete Genome Sequence of Limnobacter thiooxidans CS-K2T, Isolated from freshwater lake sediments in Bavaria, Germany.</title>
        <authorList>
            <person name="Naruki M."/>
            <person name="Watanabe A."/>
            <person name="Warashina T."/>
            <person name="Morita T."/>
            <person name="Arakawa K."/>
        </authorList>
    </citation>
    <scope>NUCLEOTIDE SEQUENCE [LARGE SCALE GENOMIC DNA]</scope>
    <source>
        <strain evidence="7 8">CS-K2</strain>
    </source>
</reference>
<dbReference type="Proteomes" id="UP001329151">
    <property type="component" value="Chromosome"/>
</dbReference>
<keyword evidence="3" id="KW-0731">Sigma factor</keyword>
<dbReference type="InterPro" id="IPR013325">
    <property type="entry name" value="RNA_pol_sigma_r2"/>
</dbReference>
<evidence type="ECO:0000256" key="2">
    <source>
        <dbReference type="ARBA" id="ARBA00023015"/>
    </source>
</evidence>
<comment type="similarity">
    <text evidence="1">Belongs to the sigma-70 factor family. ECF subfamily.</text>
</comment>
<dbReference type="InterPro" id="IPR036388">
    <property type="entry name" value="WH-like_DNA-bd_sf"/>
</dbReference>
<evidence type="ECO:0000259" key="5">
    <source>
        <dbReference type="Pfam" id="PF04542"/>
    </source>
</evidence>
<dbReference type="NCBIfam" id="TIGR02937">
    <property type="entry name" value="sigma70-ECF"/>
    <property type="match status" value="1"/>
</dbReference>
<dbReference type="SUPFAM" id="SSF88659">
    <property type="entry name" value="Sigma3 and sigma4 domains of RNA polymerase sigma factors"/>
    <property type="match status" value="1"/>
</dbReference>
<dbReference type="GO" id="GO:0016987">
    <property type="term" value="F:sigma factor activity"/>
    <property type="evidence" value="ECO:0007669"/>
    <property type="project" value="UniProtKB-KW"/>
</dbReference>
<dbReference type="GO" id="GO:0006352">
    <property type="term" value="P:DNA-templated transcription initiation"/>
    <property type="evidence" value="ECO:0007669"/>
    <property type="project" value="InterPro"/>
</dbReference>
<organism evidence="7 8">
    <name type="scientific">Limnobacter thiooxidans</name>
    <dbReference type="NCBI Taxonomy" id="131080"/>
    <lineage>
        <taxon>Bacteria</taxon>
        <taxon>Pseudomonadati</taxon>
        <taxon>Pseudomonadota</taxon>
        <taxon>Betaproteobacteria</taxon>
        <taxon>Burkholderiales</taxon>
        <taxon>Burkholderiaceae</taxon>
        <taxon>Limnobacter</taxon>
    </lineage>
</organism>
<gene>
    <name evidence="7" type="ORF">RGQ30_29950</name>
</gene>